<gene>
    <name evidence="2" type="ORF">TNIN_192131</name>
</gene>
<dbReference type="EMBL" id="BMAV01025481">
    <property type="protein sequence ID" value="GFS41788.1"/>
    <property type="molecule type" value="Genomic_DNA"/>
</dbReference>
<comment type="caution">
    <text evidence="2">The sequence shown here is derived from an EMBL/GenBank/DDBJ whole genome shotgun (WGS) entry which is preliminary data.</text>
</comment>
<evidence type="ECO:0000256" key="1">
    <source>
        <dbReference type="SAM" id="MobiDB-lite"/>
    </source>
</evidence>
<sequence length="189" mass="22063">MEAKLKAGEQTKLKAEEQARLNAGEQTRLKDEEEARLKAEEEAKAVSERQKIEEERRMNERIALEEEMRLKKEAKAHNLAVEEEKEETPVYVRKDKAKGDIDPVILNREQVDLDDDEIEQEKSKLPNRKLEKLSRITVAKLQQKVDLKASSNIVLIHQYWSFRREYSQDKRGREKLAGKLTVLSNELVL</sequence>
<organism evidence="2 3">
    <name type="scientific">Trichonephila inaurata madagascariensis</name>
    <dbReference type="NCBI Taxonomy" id="2747483"/>
    <lineage>
        <taxon>Eukaryota</taxon>
        <taxon>Metazoa</taxon>
        <taxon>Ecdysozoa</taxon>
        <taxon>Arthropoda</taxon>
        <taxon>Chelicerata</taxon>
        <taxon>Arachnida</taxon>
        <taxon>Araneae</taxon>
        <taxon>Araneomorphae</taxon>
        <taxon>Entelegynae</taxon>
        <taxon>Araneoidea</taxon>
        <taxon>Nephilidae</taxon>
        <taxon>Trichonephila</taxon>
        <taxon>Trichonephila inaurata</taxon>
    </lineage>
</organism>
<proteinExistence type="predicted"/>
<dbReference type="AlphaFoldDB" id="A0A8X6JWX3"/>
<feature type="compositionally biased region" description="Basic and acidic residues" evidence="1">
    <location>
        <begin position="1"/>
        <end position="19"/>
    </location>
</feature>
<evidence type="ECO:0000313" key="2">
    <source>
        <dbReference type="EMBL" id="GFS41788.1"/>
    </source>
</evidence>
<feature type="region of interest" description="Disordered" evidence="1">
    <location>
        <begin position="1"/>
        <end position="34"/>
    </location>
</feature>
<dbReference type="Proteomes" id="UP000886998">
    <property type="component" value="Unassembled WGS sequence"/>
</dbReference>
<accession>A0A8X6JWX3</accession>
<reference evidence="2" key="1">
    <citation type="submission" date="2020-08" db="EMBL/GenBank/DDBJ databases">
        <title>Multicomponent nature underlies the extraordinary mechanical properties of spider dragline silk.</title>
        <authorList>
            <person name="Kono N."/>
            <person name="Nakamura H."/>
            <person name="Mori M."/>
            <person name="Yoshida Y."/>
            <person name="Ohtoshi R."/>
            <person name="Malay A.D."/>
            <person name="Moran D.A.P."/>
            <person name="Tomita M."/>
            <person name="Numata K."/>
            <person name="Arakawa K."/>
        </authorList>
    </citation>
    <scope>NUCLEOTIDE SEQUENCE</scope>
</reference>
<evidence type="ECO:0000313" key="3">
    <source>
        <dbReference type="Proteomes" id="UP000886998"/>
    </source>
</evidence>
<keyword evidence="3" id="KW-1185">Reference proteome</keyword>
<name>A0A8X6JWX3_9ARAC</name>
<protein>
    <submittedName>
        <fullName evidence="2">Uncharacterized protein</fullName>
    </submittedName>
</protein>